<dbReference type="InterPro" id="IPR002893">
    <property type="entry name" value="Znf_MYND"/>
</dbReference>
<dbReference type="Gene3D" id="6.10.140.2220">
    <property type="match status" value="1"/>
</dbReference>
<keyword evidence="7" id="KW-1185">Reference proteome</keyword>
<evidence type="ECO:0000256" key="4">
    <source>
        <dbReference type="PROSITE-ProRule" id="PRU00134"/>
    </source>
</evidence>
<accession>A0A9N8DJ15</accession>
<keyword evidence="3" id="KW-0862">Zinc</keyword>
<organism evidence="6 7">
    <name type="scientific">Seminavis robusta</name>
    <dbReference type="NCBI Taxonomy" id="568900"/>
    <lineage>
        <taxon>Eukaryota</taxon>
        <taxon>Sar</taxon>
        <taxon>Stramenopiles</taxon>
        <taxon>Ochrophyta</taxon>
        <taxon>Bacillariophyta</taxon>
        <taxon>Bacillariophyceae</taxon>
        <taxon>Bacillariophycidae</taxon>
        <taxon>Naviculales</taxon>
        <taxon>Naviculaceae</taxon>
        <taxon>Seminavis</taxon>
    </lineage>
</organism>
<evidence type="ECO:0000256" key="1">
    <source>
        <dbReference type="ARBA" id="ARBA00022723"/>
    </source>
</evidence>
<proteinExistence type="predicted"/>
<comment type="caution">
    <text evidence="6">The sequence shown here is derived from an EMBL/GenBank/DDBJ whole genome shotgun (WGS) entry which is preliminary data.</text>
</comment>
<evidence type="ECO:0000256" key="3">
    <source>
        <dbReference type="ARBA" id="ARBA00022833"/>
    </source>
</evidence>
<dbReference type="EMBL" id="CAICTM010000178">
    <property type="protein sequence ID" value="CAB9503883.1"/>
    <property type="molecule type" value="Genomic_DNA"/>
</dbReference>
<gene>
    <name evidence="6" type="ORF">SEMRO_179_G078370.1</name>
</gene>
<sequence>MSSLETAVVKLDPSKVPKFLGGAEEKFGPKAMIRLPTETNYAKLPRMSSHVFFETTTHITNDGHSDHFISASHEHPNSPDAMVHFLIEEDRFVWGVMFSGIDSHWRESQKEALAYRILHIYLREYGAGLPKETAYYLGRRITVTYRSKKYWKELLDVTLALADLGFFFNISMTGIFLINAARSFHRLGRMEEAALIWDDLAAEKILQSLCDQDFGEASSEKDTSHLEAGLAYVTLRKFPDAERSYINGLCRVLQAEAVGNLGMEAMKAGRDINKAIVWLLRCYAGWVAHSHNGNLLDHEGTDVRVVEVALGCLAAACGFEGHKVQHYDVYFGNVIKNKYRHNQSTARKLLDAALALQPDVVKFRAKLLVAIKDGSTAKIAAKYSQRDAATSLGVRELLPSKQYYKNFLQGFVIVPDEKDNIGKCKNCEDFFAITLLRNCPCRTVSYCCKECQLAHWKLAHRRECPLRGKTKGTKSS</sequence>
<keyword evidence="1" id="KW-0479">Metal-binding</keyword>
<evidence type="ECO:0000259" key="5">
    <source>
        <dbReference type="PROSITE" id="PS50865"/>
    </source>
</evidence>
<feature type="domain" description="MYND-type" evidence="5">
    <location>
        <begin position="424"/>
        <end position="464"/>
    </location>
</feature>
<dbReference type="SUPFAM" id="SSF144232">
    <property type="entry name" value="HIT/MYND zinc finger-like"/>
    <property type="match status" value="1"/>
</dbReference>
<dbReference type="AlphaFoldDB" id="A0A9N8DJ15"/>
<dbReference type="OrthoDB" id="206371at2759"/>
<evidence type="ECO:0000256" key="2">
    <source>
        <dbReference type="ARBA" id="ARBA00022771"/>
    </source>
</evidence>
<keyword evidence="2 4" id="KW-0863">Zinc-finger</keyword>
<dbReference type="Pfam" id="PF01753">
    <property type="entry name" value="zf-MYND"/>
    <property type="match status" value="1"/>
</dbReference>
<evidence type="ECO:0000313" key="6">
    <source>
        <dbReference type="EMBL" id="CAB9503883.1"/>
    </source>
</evidence>
<dbReference type="PROSITE" id="PS50865">
    <property type="entry name" value="ZF_MYND_2"/>
    <property type="match status" value="1"/>
</dbReference>
<dbReference type="GO" id="GO:0008270">
    <property type="term" value="F:zinc ion binding"/>
    <property type="evidence" value="ECO:0007669"/>
    <property type="project" value="UniProtKB-KW"/>
</dbReference>
<name>A0A9N8DJ15_9STRA</name>
<reference evidence="6" key="1">
    <citation type="submission" date="2020-06" db="EMBL/GenBank/DDBJ databases">
        <authorList>
            <consortium name="Plant Systems Biology data submission"/>
        </authorList>
    </citation>
    <scope>NUCLEOTIDE SEQUENCE</scope>
    <source>
        <strain evidence="6">D6</strain>
    </source>
</reference>
<dbReference type="Proteomes" id="UP001153069">
    <property type="component" value="Unassembled WGS sequence"/>
</dbReference>
<evidence type="ECO:0000313" key="7">
    <source>
        <dbReference type="Proteomes" id="UP001153069"/>
    </source>
</evidence>
<dbReference type="PROSITE" id="PS01360">
    <property type="entry name" value="ZF_MYND_1"/>
    <property type="match status" value="1"/>
</dbReference>
<protein>
    <recommendedName>
        <fullName evidence="5">MYND-type domain-containing protein</fullName>
    </recommendedName>
</protein>